<dbReference type="EMBL" id="NIDN02000354">
    <property type="protein sequence ID" value="RLL93260.1"/>
    <property type="molecule type" value="Genomic_DNA"/>
</dbReference>
<accession>A0A3R7F106</accession>
<evidence type="ECO:0000256" key="1">
    <source>
        <dbReference type="SAM" id="Coils"/>
    </source>
</evidence>
<feature type="compositionally biased region" description="Low complexity" evidence="2">
    <location>
        <begin position="49"/>
        <end position="61"/>
    </location>
</feature>
<dbReference type="STRING" id="1245748.A0A3R7F106"/>
<dbReference type="AlphaFoldDB" id="A0A3R7F106"/>
<feature type="region of interest" description="Disordered" evidence="2">
    <location>
        <begin position="456"/>
        <end position="507"/>
    </location>
</feature>
<feature type="region of interest" description="Disordered" evidence="2">
    <location>
        <begin position="1"/>
        <end position="67"/>
    </location>
</feature>
<evidence type="ECO:0000313" key="3">
    <source>
        <dbReference type="EMBL" id="RLL93260.1"/>
    </source>
</evidence>
<keyword evidence="1" id="KW-0175">Coiled coil</keyword>
<organism evidence="3 4">
    <name type="scientific">Aspergillus turcosus</name>
    <dbReference type="NCBI Taxonomy" id="1245748"/>
    <lineage>
        <taxon>Eukaryota</taxon>
        <taxon>Fungi</taxon>
        <taxon>Dikarya</taxon>
        <taxon>Ascomycota</taxon>
        <taxon>Pezizomycotina</taxon>
        <taxon>Eurotiomycetes</taxon>
        <taxon>Eurotiomycetidae</taxon>
        <taxon>Eurotiales</taxon>
        <taxon>Aspergillaceae</taxon>
        <taxon>Aspergillus</taxon>
        <taxon>Aspergillus subgen. Fumigati</taxon>
    </lineage>
</organism>
<protein>
    <submittedName>
        <fullName evidence="3">Uncharacterized protein</fullName>
    </submittedName>
</protein>
<dbReference type="OrthoDB" id="10255512at2759"/>
<feature type="compositionally biased region" description="Polar residues" evidence="2">
    <location>
        <begin position="34"/>
        <end position="48"/>
    </location>
</feature>
<gene>
    <name evidence="3" type="ORF">CFD26_100417</name>
</gene>
<keyword evidence="4" id="KW-1185">Reference proteome</keyword>
<feature type="compositionally biased region" description="Low complexity" evidence="2">
    <location>
        <begin position="12"/>
        <end position="33"/>
    </location>
</feature>
<dbReference type="Proteomes" id="UP000215289">
    <property type="component" value="Unassembled WGS sequence"/>
</dbReference>
<feature type="coiled-coil region" evidence="1">
    <location>
        <begin position="77"/>
        <end position="185"/>
    </location>
</feature>
<evidence type="ECO:0000256" key="2">
    <source>
        <dbReference type="SAM" id="MobiDB-lite"/>
    </source>
</evidence>
<sequence length="507" mass="58606">MPRSNKPKRTLSNTSSNASSSSSFVSVDTAISSDTSAPGSPKNRTSVARSRIPVPSISSPRGTRDTSTILKLARDLLEEAENRSESDALEIRSQRAQISRLLKEIEGLKNDKEEAEKERDTAVEQNRNLSATLKEQREEITRQRSEKEAYCIKKEDELRTARDKASHLQVEHETLQKKYGELKTELKLEKSITAQAIKAKRECDHDLDLAHEAGRELKAKCLNLEMDNASLQSQIQHSKERVLRLTTHCCALRWRNMVLLRNLQQTKAGSDELKTRCDKLENEQKEKSLAKKLNDKLQAELQALSTQISQMSQLEKNYNHLREEHDILETRNNELQASHASVQMQLDKIREENASLQRQIRYCNKNRLVAFTRYVVVRWRESMLSTRLQQSTEECERLRGTNNHLETVNTSLQQRVHGLETENIRMERNSNRDHEVIYGFLAFILLINRLQQQSYERQPDEQPITGPIQAQLDESNRQENESGQGSLDRGRHRYVYTRERPFGRHGM</sequence>
<name>A0A3R7F106_9EURO</name>
<evidence type="ECO:0000313" key="4">
    <source>
        <dbReference type="Proteomes" id="UP000215289"/>
    </source>
</evidence>
<reference evidence="3 4" key="1">
    <citation type="submission" date="2018-08" db="EMBL/GenBank/DDBJ databases">
        <title>Draft genome sequences of two Aspergillus turcosus clinical strains isolated from bronchoalveolar lavage fluid: one azole-susceptible and the other azole-resistant.</title>
        <authorList>
            <person name="Parent-Michaud M."/>
            <person name="Dufresne P.J."/>
            <person name="Fournier E."/>
            <person name="Martineau C."/>
            <person name="Moreira S."/>
            <person name="Perkins V."/>
            <person name="De Repentigny L."/>
            <person name="Dufresne S.F."/>
        </authorList>
    </citation>
    <scope>NUCLEOTIDE SEQUENCE [LARGE SCALE GENOMIC DNA]</scope>
    <source>
        <strain evidence="3">HMR AF 1038</strain>
    </source>
</reference>
<proteinExistence type="predicted"/>
<comment type="caution">
    <text evidence="3">The sequence shown here is derived from an EMBL/GenBank/DDBJ whole genome shotgun (WGS) entry which is preliminary data.</text>
</comment>
<feature type="compositionally biased region" description="Basic and acidic residues" evidence="2">
    <location>
        <begin position="496"/>
        <end position="507"/>
    </location>
</feature>
<feature type="coiled-coil region" evidence="1">
    <location>
        <begin position="221"/>
        <end position="429"/>
    </location>
</feature>